<dbReference type="PANTHER" id="PTHR43685:SF2">
    <property type="entry name" value="GLYCOSYLTRANSFERASE 2-LIKE DOMAIN-CONTAINING PROTEIN"/>
    <property type="match status" value="1"/>
</dbReference>
<feature type="domain" description="Glycosyltransferase 2-like" evidence="1">
    <location>
        <begin position="6"/>
        <end position="111"/>
    </location>
</feature>
<sequence>MQPLVSIIIPVFNRPEIFERSLASALSQTYKNTEIIVVDDGSNPAISTNKPGVQLFRQDNKGAPSARNFGFFKSKGEFVIFWDADTIAESDALEKMVLTLHNSPSASYVYSDFYFGNKKMPAREFDADALKKNNFVTITTLIRRADFSGFDESLKRFQDWDLWLTMLEKNKTGVYVPEYLFKVIDLKGTISSWLPSFCYQAPWKWLPLIRSKVKKYEDSKKIIGRKHNLVKW</sequence>
<dbReference type="Gene3D" id="3.90.550.10">
    <property type="entry name" value="Spore Coat Polysaccharide Biosynthesis Protein SpsA, Chain A"/>
    <property type="match status" value="1"/>
</dbReference>
<organism evidence="2 3">
    <name type="scientific">Candidatus Magasanikbacteria bacterium RIFCSPLOWO2_01_FULL_40_15</name>
    <dbReference type="NCBI Taxonomy" id="1798686"/>
    <lineage>
        <taxon>Bacteria</taxon>
        <taxon>Candidatus Magasanikiibacteriota</taxon>
    </lineage>
</organism>
<protein>
    <recommendedName>
        <fullName evidence="1">Glycosyltransferase 2-like domain-containing protein</fullName>
    </recommendedName>
</protein>
<dbReference type="SUPFAM" id="SSF53448">
    <property type="entry name" value="Nucleotide-diphospho-sugar transferases"/>
    <property type="match status" value="1"/>
</dbReference>
<reference evidence="2 3" key="1">
    <citation type="journal article" date="2016" name="Nat. Commun.">
        <title>Thousands of microbial genomes shed light on interconnected biogeochemical processes in an aquifer system.</title>
        <authorList>
            <person name="Anantharaman K."/>
            <person name="Brown C.T."/>
            <person name="Hug L.A."/>
            <person name="Sharon I."/>
            <person name="Castelle C.J."/>
            <person name="Probst A.J."/>
            <person name="Thomas B.C."/>
            <person name="Singh A."/>
            <person name="Wilkins M.J."/>
            <person name="Karaoz U."/>
            <person name="Brodie E.L."/>
            <person name="Williams K.H."/>
            <person name="Hubbard S.S."/>
            <person name="Banfield J.F."/>
        </authorList>
    </citation>
    <scope>NUCLEOTIDE SEQUENCE [LARGE SCALE GENOMIC DNA]</scope>
</reference>
<evidence type="ECO:0000313" key="3">
    <source>
        <dbReference type="Proteomes" id="UP000177040"/>
    </source>
</evidence>
<dbReference type="EMBL" id="MFQH01000006">
    <property type="protein sequence ID" value="OGH78576.1"/>
    <property type="molecule type" value="Genomic_DNA"/>
</dbReference>
<dbReference type="InterPro" id="IPR050834">
    <property type="entry name" value="Glycosyltransf_2"/>
</dbReference>
<accession>A0A1F6N3L5</accession>
<dbReference type="Pfam" id="PF00535">
    <property type="entry name" value="Glycos_transf_2"/>
    <property type="match status" value="1"/>
</dbReference>
<name>A0A1F6N3L5_9BACT</name>
<comment type="caution">
    <text evidence="2">The sequence shown here is derived from an EMBL/GenBank/DDBJ whole genome shotgun (WGS) entry which is preliminary data.</text>
</comment>
<proteinExistence type="predicted"/>
<dbReference type="InterPro" id="IPR001173">
    <property type="entry name" value="Glyco_trans_2-like"/>
</dbReference>
<evidence type="ECO:0000313" key="2">
    <source>
        <dbReference type="EMBL" id="OGH78576.1"/>
    </source>
</evidence>
<dbReference type="Proteomes" id="UP000177040">
    <property type="component" value="Unassembled WGS sequence"/>
</dbReference>
<evidence type="ECO:0000259" key="1">
    <source>
        <dbReference type="Pfam" id="PF00535"/>
    </source>
</evidence>
<gene>
    <name evidence="2" type="ORF">A2983_02855</name>
</gene>
<dbReference type="InterPro" id="IPR029044">
    <property type="entry name" value="Nucleotide-diphossugar_trans"/>
</dbReference>
<dbReference type="PANTHER" id="PTHR43685">
    <property type="entry name" value="GLYCOSYLTRANSFERASE"/>
    <property type="match status" value="1"/>
</dbReference>
<dbReference type="AlphaFoldDB" id="A0A1F6N3L5"/>
<dbReference type="CDD" id="cd00761">
    <property type="entry name" value="Glyco_tranf_GTA_type"/>
    <property type="match status" value="1"/>
</dbReference>